<gene>
    <name evidence="1" type="ORF">IRY30_02250</name>
</gene>
<name>A0ABR9ZHQ8_9CORY</name>
<evidence type="ECO:0000313" key="2">
    <source>
        <dbReference type="Proteomes" id="UP000635902"/>
    </source>
</evidence>
<dbReference type="InterPro" id="IPR003448">
    <property type="entry name" value="Mopterin_biosynth_MoaE"/>
</dbReference>
<accession>A0ABR9ZHQ8</accession>
<dbReference type="Pfam" id="PF02391">
    <property type="entry name" value="MoaE"/>
    <property type="match status" value="1"/>
</dbReference>
<evidence type="ECO:0000313" key="1">
    <source>
        <dbReference type="EMBL" id="MBF4552903.1"/>
    </source>
</evidence>
<dbReference type="Gene3D" id="3.90.1170.40">
    <property type="entry name" value="Molybdopterin biosynthesis MoaE subunit"/>
    <property type="match status" value="1"/>
</dbReference>
<proteinExistence type="predicted"/>
<dbReference type="PANTHER" id="PTHR23404">
    <property type="entry name" value="MOLYBDOPTERIN SYNTHASE RELATED"/>
    <property type="match status" value="1"/>
</dbReference>
<dbReference type="CDD" id="cd00756">
    <property type="entry name" value="MoaE"/>
    <property type="match status" value="1"/>
</dbReference>
<dbReference type="Proteomes" id="UP000635902">
    <property type="component" value="Unassembled WGS sequence"/>
</dbReference>
<dbReference type="SUPFAM" id="SSF54690">
    <property type="entry name" value="Molybdopterin synthase subunit MoaE"/>
    <property type="match status" value="1"/>
</dbReference>
<sequence length="160" mass="17309">MSENLPTEPRDPEHVARETGVVVHAAVTEERLEDLLPVARSATGTDAMGAVVTFEGTVRNHDGGQLVDALTYTAHPDVDAHMQQLLSEIIQNHPEVRAWVAHRVGPLQIGEMAFLVVVAAAHRGPAFAAVADIADRVKSELPIWKEQALSDGSTEWVGLR</sequence>
<reference evidence="1 2" key="1">
    <citation type="submission" date="2020-10" db="EMBL/GenBank/DDBJ databases">
        <title>Novel species in genus Corynebacterium.</title>
        <authorList>
            <person name="Zhang G."/>
        </authorList>
    </citation>
    <scope>NUCLEOTIDE SEQUENCE [LARGE SCALE GENOMIC DNA]</scope>
    <source>
        <strain evidence="1 2">DSM 45110</strain>
    </source>
</reference>
<organism evidence="1 2">
    <name type="scientific">Corynebacterium suicordis DSM 45110</name>
    <dbReference type="NCBI Taxonomy" id="1121369"/>
    <lineage>
        <taxon>Bacteria</taxon>
        <taxon>Bacillati</taxon>
        <taxon>Actinomycetota</taxon>
        <taxon>Actinomycetes</taxon>
        <taxon>Mycobacteriales</taxon>
        <taxon>Corynebacteriaceae</taxon>
        <taxon>Corynebacterium</taxon>
    </lineage>
</organism>
<dbReference type="RefSeq" id="WP_194555771.1">
    <property type="nucleotide sequence ID" value="NZ_JADKMY010000001.1"/>
</dbReference>
<keyword evidence="2" id="KW-1185">Reference proteome</keyword>
<dbReference type="EMBL" id="JADKMY010000001">
    <property type="protein sequence ID" value="MBF4552903.1"/>
    <property type="molecule type" value="Genomic_DNA"/>
</dbReference>
<protein>
    <submittedName>
        <fullName evidence="1">Molybdenum cofactor biosynthesis protein MoaE</fullName>
    </submittedName>
</protein>
<dbReference type="InterPro" id="IPR036563">
    <property type="entry name" value="MoaE_sf"/>
</dbReference>
<comment type="caution">
    <text evidence="1">The sequence shown here is derived from an EMBL/GenBank/DDBJ whole genome shotgun (WGS) entry which is preliminary data.</text>
</comment>